<keyword evidence="4" id="KW-0547">Nucleotide-binding</keyword>
<comment type="catalytic activity">
    <reaction evidence="7">
        <text>L-threonyl-[protein] + ATP = O-phospho-L-threonyl-[protein] + ADP + H(+)</text>
        <dbReference type="Rhea" id="RHEA:46608"/>
        <dbReference type="Rhea" id="RHEA-COMP:11060"/>
        <dbReference type="Rhea" id="RHEA-COMP:11605"/>
        <dbReference type="ChEBI" id="CHEBI:15378"/>
        <dbReference type="ChEBI" id="CHEBI:30013"/>
        <dbReference type="ChEBI" id="CHEBI:30616"/>
        <dbReference type="ChEBI" id="CHEBI:61977"/>
        <dbReference type="ChEBI" id="CHEBI:456216"/>
        <dbReference type="EC" id="2.7.11.1"/>
    </reaction>
</comment>
<dbReference type="EC" id="2.7.11.1" evidence="1"/>
<dbReference type="Proteomes" id="UP000317243">
    <property type="component" value="Unassembled WGS sequence"/>
</dbReference>
<evidence type="ECO:0000256" key="7">
    <source>
        <dbReference type="ARBA" id="ARBA00047899"/>
    </source>
</evidence>
<evidence type="ECO:0000256" key="3">
    <source>
        <dbReference type="ARBA" id="ARBA00022679"/>
    </source>
</evidence>
<protein>
    <recommendedName>
        <fullName evidence="1">non-specific serine/threonine protein kinase</fullName>
        <ecNumber evidence="1">2.7.11.1</ecNumber>
    </recommendedName>
</protein>
<comment type="caution">
    <text evidence="10">The sequence shown here is derived from an EMBL/GenBank/DDBJ whole genome shotgun (WGS) entry which is preliminary data.</text>
</comment>
<dbReference type="Pfam" id="PF00069">
    <property type="entry name" value="Pkinase"/>
    <property type="match status" value="1"/>
</dbReference>
<evidence type="ECO:0000256" key="1">
    <source>
        <dbReference type="ARBA" id="ARBA00012513"/>
    </source>
</evidence>
<evidence type="ECO:0000256" key="2">
    <source>
        <dbReference type="ARBA" id="ARBA00022527"/>
    </source>
</evidence>
<dbReference type="PANTHER" id="PTHR24361:SF433">
    <property type="entry name" value="PROTEIN KINASE DOMAIN-CONTAINING PROTEIN"/>
    <property type="match status" value="1"/>
</dbReference>
<dbReference type="GO" id="GO:0005524">
    <property type="term" value="F:ATP binding"/>
    <property type="evidence" value="ECO:0007669"/>
    <property type="project" value="UniProtKB-KW"/>
</dbReference>
<dbReference type="PROSITE" id="PS50011">
    <property type="entry name" value="PROTEIN_KINASE_DOM"/>
    <property type="match status" value="1"/>
</dbReference>
<name>A0A5C5W0T8_9PLAN</name>
<keyword evidence="2" id="KW-0723">Serine/threonine-protein kinase</keyword>
<feature type="domain" description="Protein kinase" evidence="9">
    <location>
        <begin position="76"/>
        <end position="342"/>
    </location>
</feature>
<keyword evidence="11" id="KW-1185">Reference proteome</keyword>
<keyword evidence="6" id="KW-0067">ATP-binding</keyword>
<evidence type="ECO:0000313" key="11">
    <source>
        <dbReference type="Proteomes" id="UP000317243"/>
    </source>
</evidence>
<dbReference type="AlphaFoldDB" id="A0A5C5W0T8"/>
<accession>A0A5C5W0T8</accession>
<dbReference type="InterPro" id="IPR053235">
    <property type="entry name" value="Ser_Thr_kinase"/>
</dbReference>
<dbReference type="GO" id="GO:0004674">
    <property type="term" value="F:protein serine/threonine kinase activity"/>
    <property type="evidence" value="ECO:0007669"/>
    <property type="project" value="UniProtKB-KW"/>
</dbReference>
<evidence type="ECO:0000259" key="9">
    <source>
        <dbReference type="PROSITE" id="PS50011"/>
    </source>
</evidence>
<dbReference type="SMART" id="SM00220">
    <property type="entry name" value="S_TKc"/>
    <property type="match status" value="1"/>
</dbReference>
<sequence length="789" mass="86893">MEPPSEQLVADLESLQLASRRDIAACRPAVRRASRGLPAFDSVWIHCLVATGKLTPFQAVRLETQTTDELKVGPSYVLADQIHFDAVLPVFRAIETTTGRSVVVTRMKVDREDLKEVRARFERRFAEFRKFTHPNLSLPTEYFIKADRGEVDIVSPGLDGQPMTQFLIRRGRVPEDVVRCIASQVALLMKTFPGEFFHGDLRLANVWLDRKGRVHLANPGIFTCLHPFPTIHSLAPKDAYDTMAPERISERSLPDLRSEAYSLGCILWQMLTGRPPHLVADPLAKLAEHQRTEIPDVREFAPDVSEDLARRIRMMTRRDPALRKLKLDELVQVAERGRQPKLERRLKRFVQTFETAAPRMMGERPASSRKKTVAAAVLLSVIACVVAWNWQHLGLGQVERLEASTIPSSVSLESSHSDDVAEADLDPELLDRDKSETASVPPIVVAEEASESADSTEETISNDIETLPQLDSDGLVRLTGVGPYRISNLTSESPIRIVGLANERSQIVVDRELNPVVTPHLVLQNVEFVFRNESSSSDGVAGITIRSDQLTCSSCLFRDETGDARQPLIRISAEDRSNLNAGRLLLTNCVFLTSKPVIQFQSPLTTARLENVFANTPTAFLSLSSGVVSGFRVPLIVEQSSFSGGGALVEFQSGSKTPPFGLLSIQGKNSVVEISPDGAIVEFVGSPDSLNAGQIAKQIELSGTGLIVRADRQLVRVQSNHGFAGEGNLEAELTVNGVLSGEFRFENIEAVTPCFPGEERVIFDALPVRDALTVPGFDSARFCSSHSEM</sequence>
<dbReference type="Gene3D" id="1.10.510.10">
    <property type="entry name" value="Transferase(Phosphotransferase) domain 1"/>
    <property type="match status" value="1"/>
</dbReference>
<dbReference type="GO" id="GO:0005737">
    <property type="term" value="C:cytoplasm"/>
    <property type="evidence" value="ECO:0007669"/>
    <property type="project" value="TreeGrafter"/>
</dbReference>
<evidence type="ECO:0000256" key="8">
    <source>
        <dbReference type="ARBA" id="ARBA00048679"/>
    </source>
</evidence>
<proteinExistence type="predicted"/>
<evidence type="ECO:0000256" key="5">
    <source>
        <dbReference type="ARBA" id="ARBA00022777"/>
    </source>
</evidence>
<dbReference type="GO" id="GO:0106310">
    <property type="term" value="F:protein serine kinase activity"/>
    <property type="evidence" value="ECO:0007669"/>
    <property type="project" value="RHEA"/>
</dbReference>
<dbReference type="SUPFAM" id="SSF56112">
    <property type="entry name" value="Protein kinase-like (PK-like)"/>
    <property type="match status" value="1"/>
</dbReference>
<dbReference type="EMBL" id="SIHI01000030">
    <property type="protein sequence ID" value="TWT43601.1"/>
    <property type="molecule type" value="Genomic_DNA"/>
</dbReference>
<gene>
    <name evidence="10" type="primary">prkC_14</name>
    <name evidence="10" type="ORF">KOR42_44190</name>
</gene>
<evidence type="ECO:0000256" key="4">
    <source>
        <dbReference type="ARBA" id="ARBA00022741"/>
    </source>
</evidence>
<dbReference type="InterPro" id="IPR011009">
    <property type="entry name" value="Kinase-like_dom_sf"/>
</dbReference>
<evidence type="ECO:0000313" key="10">
    <source>
        <dbReference type="EMBL" id="TWT43601.1"/>
    </source>
</evidence>
<dbReference type="RefSeq" id="WP_146511778.1">
    <property type="nucleotide sequence ID" value="NZ_SIHI01000030.1"/>
</dbReference>
<reference evidence="10 11" key="1">
    <citation type="submission" date="2019-02" db="EMBL/GenBank/DDBJ databases">
        <title>Deep-cultivation of Planctomycetes and their phenomic and genomic characterization uncovers novel biology.</title>
        <authorList>
            <person name="Wiegand S."/>
            <person name="Jogler M."/>
            <person name="Boedeker C."/>
            <person name="Pinto D."/>
            <person name="Vollmers J."/>
            <person name="Rivas-Marin E."/>
            <person name="Kohn T."/>
            <person name="Peeters S.H."/>
            <person name="Heuer A."/>
            <person name="Rast P."/>
            <person name="Oberbeckmann S."/>
            <person name="Bunk B."/>
            <person name="Jeske O."/>
            <person name="Meyerdierks A."/>
            <person name="Storesund J.E."/>
            <person name="Kallscheuer N."/>
            <person name="Luecker S."/>
            <person name="Lage O.M."/>
            <person name="Pohl T."/>
            <person name="Merkel B.J."/>
            <person name="Hornburger P."/>
            <person name="Mueller R.-W."/>
            <person name="Bruemmer F."/>
            <person name="Labrenz M."/>
            <person name="Spormann A.M."/>
            <person name="Op Den Camp H."/>
            <person name="Overmann J."/>
            <person name="Amann R."/>
            <person name="Jetten M.S.M."/>
            <person name="Mascher T."/>
            <person name="Medema M.H."/>
            <person name="Devos D.P."/>
            <person name="Kaster A.-K."/>
            <person name="Ovreas L."/>
            <person name="Rohde M."/>
            <person name="Galperin M.Y."/>
            <person name="Jogler C."/>
        </authorList>
    </citation>
    <scope>NUCLEOTIDE SEQUENCE [LARGE SCALE GENOMIC DNA]</scope>
    <source>
        <strain evidence="10 11">KOR42</strain>
    </source>
</reference>
<dbReference type="InterPro" id="IPR000719">
    <property type="entry name" value="Prot_kinase_dom"/>
</dbReference>
<keyword evidence="3 10" id="KW-0808">Transferase</keyword>
<organism evidence="10 11">
    <name type="scientific">Thalassoglobus neptunius</name>
    <dbReference type="NCBI Taxonomy" id="1938619"/>
    <lineage>
        <taxon>Bacteria</taxon>
        <taxon>Pseudomonadati</taxon>
        <taxon>Planctomycetota</taxon>
        <taxon>Planctomycetia</taxon>
        <taxon>Planctomycetales</taxon>
        <taxon>Planctomycetaceae</taxon>
        <taxon>Thalassoglobus</taxon>
    </lineage>
</organism>
<keyword evidence="5 10" id="KW-0418">Kinase</keyword>
<dbReference type="PANTHER" id="PTHR24361">
    <property type="entry name" value="MITOGEN-ACTIVATED KINASE KINASE KINASE"/>
    <property type="match status" value="1"/>
</dbReference>
<comment type="catalytic activity">
    <reaction evidence="8">
        <text>L-seryl-[protein] + ATP = O-phospho-L-seryl-[protein] + ADP + H(+)</text>
        <dbReference type="Rhea" id="RHEA:17989"/>
        <dbReference type="Rhea" id="RHEA-COMP:9863"/>
        <dbReference type="Rhea" id="RHEA-COMP:11604"/>
        <dbReference type="ChEBI" id="CHEBI:15378"/>
        <dbReference type="ChEBI" id="CHEBI:29999"/>
        <dbReference type="ChEBI" id="CHEBI:30616"/>
        <dbReference type="ChEBI" id="CHEBI:83421"/>
        <dbReference type="ChEBI" id="CHEBI:456216"/>
        <dbReference type="EC" id="2.7.11.1"/>
    </reaction>
</comment>
<dbReference type="OrthoDB" id="207474at2"/>
<evidence type="ECO:0000256" key="6">
    <source>
        <dbReference type="ARBA" id="ARBA00022840"/>
    </source>
</evidence>